<dbReference type="EMBL" id="BLAL01000246">
    <property type="protein sequence ID" value="GES96040.1"/>
    <property type="molecule type" value="Genomic_DNA"/>
</dbReference>
<feature type="region of interest" description="Disordered" evidence="2">
    <location>
        <begin position="382"/>
        <end position="417"/>
    </location>
</feature>
<proteinExistence type="predicted"/>
<evidence type="ECO:0000313" key="3">
    <source>
        <dbReference type="EMBL" id="GES96040.1"/>
    </source>
</evidence>
<feature type="compositionally biased region" description="Polar residues" evidence="2">
    <location>
        <begin position="399"/>
        <end position="408"/>
    </location>
</feature>
<sequence>MLEIGTLKQGTHESVASFWAKIQKYGDQLGYTSEQKKTSFISGPINDILDNLEEIELRSGILGPPPSYLSYTPAPSAIPNIAPQQQGISLADIQKIIQEAQAQQKTKNQALVKKITELESQMTQQQAQVSIPQTVEPVRQPKGPPSSLKTEEGLKNYYVAEYLKEVGLLNKEDLDSDYPVKPFQRPRPQRSNVSARIDRVEEGINETRKSVNQLTEEFQKLNIRKPVARSNFNRSYFTPIKPINPQYASPDSNDDEDNNCINDLSISKSFLDNASEFDGFNLATAEALGWKVDKPSKFLVKGNSDYISEALGWYTDVAITLRDEKGKPIVTIIGNYACIDNGEPKPMLWLGATGIRKVKGISDPTNNRFHIENHGKTYTIPTFSKAPVVKDPPKEDQDQVSTDSSSPNSEEDLKKSM</sequence>
<evidence type="ECO:0000256" key="2">
    <source>
        <dbReference type="SAM" id="MobiDB-lite"/>
    </source>
</evidence>
<feature type="coiled-coil region" evidence="1">
    <location>
        <begin position="101"/>
        <end position="128"/>
    </location>
</feature>
<name>A0A8H3M153_9GLOM</name>
<dbReference type="Proteomes" id="UP000615446">
    <property type="component" value="Unassembled WGS sequence"/>
</dbReference>
<evidence type="ECO:0000256" key="1">
    <source>
        <dbReference type="SAM" id="Coils"/>
    </source>
</evidence>
<reference evidence="3" key="1">
    <citation type="submission" date="2019-10" db="EMBL/GenBank/DDBJ databases">
        <title>Conservation and host-specific expression of non-tandemly repeated heterogenous ribosome RNA gene in arbuscular mycorrhizal fungi.</title>
        <authorList>
            <person name="Maeda T."/>
            <person name="Kobayashi Y."/>
            <person name="Nakagawa T."/>
            <person name="Ezawa T."/>
            <person name="Yamaguchi K."/>
            <person name="Bino T."/>
            <person name="Nishimoto Y."/>
            <person name="Shigenobu S."/>
            <person name="Kawaguchi M."/>
        </authorList>
    </citation>
    <scope>NUCLEOTIDE SEQUENCE</scope>
    <source>
        <strain evidence="3">HR1</strain>
    </source>
</reference>
<accession>A0A8H3M153</accession>
<organism evidence="3 4">
    <name type="scientific">Rhizophagus clarus</name>
    <dbReference type="NCBI Taxonomy" id="94130"/>
    <lineage>
        <taxon>Eukaryota</taxon>
        <taxon>Fungi</taxon>
        <taxon>Fungi incertae sedis</taxon>
        <taxon>Mucoromycota</taxon>
        <taxon>Glomeromycotina</taxon>
        <taxon>Glomeromycetes</taxon>
        <taxon>Glomerales</taxon>
        <taxon>Glomeraceae</taxon>
        <taxon>Rhizophagus</taxon>
    </lineage>
</organism>
<dbReference type="AlphaFoldDB" id="A0A8H3M153"/>
<feature type="coiled-coil region" evidence="1">
    <location>
        <begin position="197"/>
        <end position="224"/>
    </location>
</feature>
<comment type="caution">
    <text evidence="3">The sequence shown here is derived from an EMBL/GenBank/DDBJ whole genome shotgun (WGS) entry which is preliminary data.</text>
</comment>
<gene>
    <name evidence="3" type="ORF">RCL2_002268600</name>
</gene>
<keyword evidence="1" id="KW-0175">Coiled coil</keyword>
<protein>
    <submittedName>
        <fullName evidence="3">Uncharacterized protein</fullName>
    </submittedName>
</protein>
<evidence type="ECO:0000313" key="4">
    <source>
        <dbReference type="Proteomes" id="UP000615446"/>
    </source>
</evidence>